<dbReference type="InterPro" id="IPR013785">
    <property type="entry name" value="Aldolase_TIM"/>
</dbReference>
<dbReference type="InterPro" id="IPR017853">
    <property type="entry name" value="GH"/>
</dbReference>
<evidence type="ECO:0000256" key="4">
    <source>
        <dbReference type="ARBA" id="ARBA00023295"/>
    </source>
</evidence>
<dbReference type="InterPro" id="IPR050985">
    <property type="entry name" value="Alpha-glycosidase_related"/>
</dbReference>
<dbReference type="EC" id="3.2.1.22" evidence="2"/>
<evidence type="ECO:0000256" key="1">
    <source>
        <dbReference type="ARBA" id="ARBA00001255"/>
    </source>
</evidence>
<dbReference type="InterPro" id="IPR013780">
    <property type="entry name" value="Glyco_hydro_b"/>
</dbReference>
<feature type="domain" description="Glycosyl hydrolase family 36 C-terminal" evidence="5">
    <location>
        <begin position="623"/>
        <end position="711"/>
    </location>
</feature>
<keyword evidence="4 7" id="KW-0326">Glycosidase</keyword>
<accession>A0ABV6BHZ3</accession>
<reference evidence="7 8" key="1">
    <citation type="submission" date="2024-09" db="EMBL/GenBank/DDBJ databases">
        <authorList>
            <person name="Sun Q."/>
            <person name="Mori K."/>
        </authorList>
    </citation>
    <scope>NUCLEOTIDE SEQUENCE [LARGE SCALE GENOMIC DNA]</scope>
    <source>
        <strain evidence="7 8">KCTC 23315</strain>
    </source>
</reference>
<evidence type="ECO:0000259" key="5">
    <source>
        <dbReference type="Pfam" id="PF16874"/>
    </source>
</evidence>
<comment type="caution">
    <text evidence="7">The sequence shown here is derived from an EMBL/GenBank/DDBJ whole genome shotgun (WGS) entry which is preliminary data.</text>
</comment>
<dbReference type="Proteomes" id="UP001589813">
    <property type="component" value="Unassembled WGS sequence"/>
</dbReference>
<dbReference type="PANTHER" id="PTHR43053">
    <property type="entry name" value="GLYCOSIDASE FAMILY 31"/>
    <property type="match status" value="1"/>
</dbReference>
<name>A0ABV6BHZ3_9GAMM</name>
<evidence type="ECO:0000256" key="2">
    <source>
        <dbReference type="ARBA" id="ARBA00012755"/>
    </source>
</evidence>
<keyword evidence="3 7" id="KW-0378">Hydrolase</keyword>
<dbReference type="CDD" id="cd14791">
    <property type="entry name" value="GH36"/>
    <property type="match status" value="1"/>
</dbReference>
<dbReference type="InterPro" id="IPR038417">
    <property type="entry name" value="Alpga-gal_N_sf"/>
</dbReference>
<dbReference type="InterPro" id="IPR031704">
    <property type="entry name" value="Glyco_hydro_36_N"/>
</dbReference>
<dbReference type="InterPro" id="IPR031705">
    <property type="entry name" value="Glyco_hydro_36_C"/>
</dbReference>
<feature type="domain" description="Glycosyl hydrolase family 36 N-terminal" evidence="6">
    <location>
        <begin position="25"/>
        <end position="260"/>
    </location>
</feature>
<dbReference type="Pfam" id="PF16874">
    <property type="entry name" value="Glyco_hydro_36C"/>
    <property type="match status" value="1"/>
</dbReference>
<dbReference type="Gene3D" id="2.70.98.60">
    <property type="entry name" value="alpha-galactosidase from lactobacil brevis"/>
    <property type="match status" value="1"/>
</dbReference>
<evidence type="ECO:0000313" key="7">
    <source>
        <dbReference type="EMBL" id="MFC0049708.1"/>
    </source>
</evidence>
<proteinExistence type="predicted"/>
<keyword evidence="8" id="KW-1185">Reference proteome</keyword>
<dbReference type="PRINTS" id="PR00743">
    <property type="entry name" value="GLHYDRLASE36"/>
</dbReference>
<dbReference type="Pfam" id="PF16875">
    <property type="entry name" value="Glyco_hydro_36N"/>
    <property type="match status" value="1"/>
</dbReference>
<comment type="catalytic activity">
    <reaction evidence="1">
        <text>Hydrolysis of terminal, non-reducing alpha-D-galactose residues in alpha-D-galactosides, including galactose oligosaccharides, galactomannans and galactolipids.</text>
        <dbReference type="EC" id="3.2.1.22"/>
    </reaction>
</comment>
<gene>
    <name evidence="7" type="ORF">ACFFJP_15525</name>
</gene>
<dbReference type="Gene3D" id="2.60.40.1180">
    <property type="entry name" value="Golgi alpha-mannosidase II"/>
    <property type="match status" value="1"/>
</dbReference>
<evidence type="ECO:0000259" key="6">
    <source>
        <dbReference type="Pfam" id="PF16875"/>
    </source>
</evidence>
<dbReference type="GO" id="GO:0004557">
    <property type="term" value="F:alpha-galactosidase activity"/>
    <property type="evidence" value="ECO:0007669"/>
    <property type="project" value="UniProtKB-EC"/>
</dbReference>
<dbReference type="InterPro" id="IPR002252">
    <property type="entry name" value="Glyco_hydro_36"/>
</dbReference>
<protein>
    <recommendedName>
        <fullName evidence="2">alpha-galactosidase</fullName>
        <ecNumber evidence="2">3.2.1.22</ecNumber>
    </recommendedName>
</protein>
<sequence>MPALPSFVRLDSSRLTLILDCRGRTPALLYFGSQLSATTTPQMLALLRTRQEAKNSVIDEAAIGLTPLSAEGFTGAPGLELSDHSDGWAFGPSLVSVEQLTTADAQQQVRLVSIDDKRQLQLTHVLTLDPDSHVLSLQTSLQNLGTMPRALHWCAAGTILLPDHLQELTSFEGRWSNEFQRQRQPLALGSFVRQNRKGKTSHDTYPALLVHSDTTTEQAGEVYGFHLGWSGNHSLRAELTSEGRSYVQFGELLLPGEVTLAAGDSYQSPCLYLSYAAAGFSQLSQQFHQFVRSRLLSPAQQQKARPVHYNTWEGIYFNHDTDTLMQLASKVAPLGVERFVLDDGWFMGRRGDFAGLGDWQVDPAVYPQGLGPLIAHVNALGMEFGLWFEPEMVNPDSALFRDHPDWVLGTANNPQMRFRNQLVLDVSRPEVSAYLYEQIHRLLVQHPQIRYIKWDMNRDLNHPGGADGKPAVHRQIQAVYQLISRLKAAHPGLEIESCCSGGGRADYGILAHTDRIWTSDSNDALDRLNIQRGCSFFLPNDVMGAHVGPRDCHITGRRVSIEMRCAVALFGHFGIEMDPRELTDAEAQILSQAIAFYKAERSFMRSALLQRLDSDGDSINFGLVAPDQTRAIFTYNLVKETGRTMPPRLRFAGLDPQAQYRLTLVWPSQLKEYSPSVLQVVPGETFGGDALMRFGMQMPILHPQSSLIFLLEQQG</sequence>
<dbReference type="Gene3D" id="3.20.20.70">
    <property type="entry name" value="Aldolase class I"/>
    <property type="match status" value="1"/>
</dbReference>
<dbReference type="EMBL" id="JBHLXP010000004">
    <property type="protein sequence ID" value="MFC0049708.1"/>
    <property type="molecule type" value="Genomic_DNA"/>
</dbReference>
<dbReference type="RefSeq" id="WP_377246082.1">
    <property type="nucleotide sequence ID" value="NZ_JBHLXP010000004.1"/>
</dbReference>
<evidence type="ECO:0000256" key="3">
    <source>
        <dbReference type="ARBA" id="ARBA00022801"/>
    </source>
</evidence>
<evidence type="ECO:0000313" key="8">
    <source>
        <dbReference type="Proteomes" id="UP001589813"/>
    </source>
</evidence>
<dbReference type="SUPFAM" id="SSF51445">
    <property type="entry name" value="(Trans)glycosidases"/>
    <property type="match status" value="1"/>
</dbReference>
<dbReference type="PANTHER" id="PTHR43053:SF3">
    <property type="entry name" value="ALPHA-GALACTOSIDASE C-RELATED"/>
    <property type="match status" value="1"/>
</dbReference>
<organism evidence="7 8">
    <name type="scientific">Rheinheimera tilapiae</name>
    <dbReference type="NCBI Taxonomy" id="875043"/>
    <lineage>
        <taxon>Bacteria</taxon>
        <taxon>Pseudomonadati</taxon>
        <taxon>Pseudomonadota</taxon>
        <taxon>Gammaproteobacteria</taxon>
        <taxon>Chromatiales</taxon>
        <taxon>Chromatiaceae</taxon>
        <taxon>Rheinheimera</taxon>
    </lineage>
</organism>
<dbReference type="Pfam" id="PF02065">
    <property type="entry name" value="Melibiase"/>
    <property type="match status" value="1"/>
</dbReference>